<dbReference type="EMBL" id="CP133612">
    <property type="protein sequence ID" value="WMV07947.1"/>
    <property type="molecule type" value="Genomic_DNA"/>
</dbReference>
<reference evidence="2" key="1">
    <citation type="submission" date="2023-08" db="EMBL/GenBank/DDBJ databases">
        <title>A de novo genome assembly of Solanum verrucosum Schlechtendal, a Mexican diploid species geographically isolated from the other diploid A-genome species in potato relatives.</title>
        <authorList>
            <person name="Hosaka K."/>
        </authorList>
    </citation>
    <scope>NUCLEOTIDE SEQUENCE</scope>
    <source>
        <tissue evidence="2">Young leaves</tissue>
    </source>
</reference>
<proteinExistence type="predicted"/>
<dbReference type="InterPro" id="IPR041588">
    <property type="entry name" value="Integrase_H2C2"/>
</dbReference>
<feature type="domain" description="Integrase zinc-binding" evidence="1">
    <location>
        <begin position="97"/>
        <end position="151"/>
    </location>
</feature>
<evidence type="ECO:0000313" key="2">
    <source>
        <dbReference type="EMBL" id="WMV07947.1"/>
    </source>
</evidence>
<protein>
    <recommendedName>
        <fullName evidence="1">Integrase zinc-binding domain-containing protein</fullName>
    </recommendedName>
</protein>
<evidence type="ECO:0000313" key="3">
    <source>
        <dbReference type="Proteomes" id="UP001234989"/>
    </source>
</evidence>
<dbReference type="PANTHER" id="PTHR47266">
    <property type="entry name" value="ENDONUCLEASE-RELATED"/>
    <property type="match status" value="1"/>
</dbReference>
<dbReference type="Pfam" id="PF17921">
    <property type="entry name" value="Integrase_H2C2"/>
    <property type="match status" value="1"/>
</dbReference>
<sequence>MGSLACLSVTKRPLAKEIQTLESKFMQLGISERDGVLASIEVRATFIEEIKAKKFEDENLIELKKKIVIGKAQETTLYAEGVLSFKGRICVPRVDGLIQKLLAESHGLQYSIHPSVTKMYRDLKQIYWCPGMKKDIAEFVAKCQNYQQVKYEHQRPAGLLQRMSISDGSEKE</sequence>
<name>A0AAF0PNG3_SOLVR</name>
<dbReference type="Gene3D" id="1.10.340.70">
    <property type="match status" value="1"/>
</dbReference>
<accession>A0AAF0PNG3</accession>
<organism evidence="2 3">
    <name type="scientific">Solanum verrucosum</name>
    <dbReference type="NCBI Taxonomy" id="315347"/>
    <lineage>
        <taxon>Eukaryota</taxon>
        <taxon>Viridiplantae</taxon>
        <taxon>Streptophyta</taxon>
        <taxon>Embryophyta</taxon>
        <taxon>Tracheophyta</taxon>
        <taxon>Spermatophyta</taxon>
        <taxon>Magnoliopsida</taxon>
        <taxon>eudicotyledons</taxon>
        <taxon>Gunneridae</taxon>
        <taxon>Pentapetalae</taxon>
        <taxon>asterids</taxon>
        <taxon>lamiids</taxon>
        <taxon>Solanales</taxon>
        <taxon>Solanaceae</taxon>
        <taxon>Solanoideae</taxon>
        <taxon>Solaneae</taxon>
        <taxon>Solanum</taxon>
    </lineage>
</organism>
<keyword evidence="3" id="KW-1185">Reference proteome</keyword>
<evidence type="ECO:0000259" key="1">
    <source>
        <dbReference type="Pfam" id="PF17921"/>
    </source>
</evidence>
<dbReference type="InterPro" id="IPR052160">
    <property type="entry name" value="Gypsy_RT_Integrase-like"/>
</dbReference>
<dbReference type="AlphaFoldDB" id="A0AAF0PNG3"/>
<dbReference type="Proteomes" id="UP001234989">
    <property type="component" value="Chromosome 1"/>
</dbReference>
<gene>
    <name evidence="2" type="ORF">MTR67_001332</name>
</gene>